<dbReference type="EMBL" id="CAJNOI010000028">
    <property type="protein sequence ID" value="CAF0872011.1"/>
    <property type="molecule type" value="Genomic_DNA"/>
</dbReference>
<keyword evidence="1" id="KW-0472">Membrane</keyword>
<dbReference type="Proteomes" id="UP000663832">
    <property type="component" value="Unassembled WGS sequence"/>
</dbReference>
<dbReference type="AlphaFoldDB" id="A0A813V2P0"/>
<dbReference type="OrthoDB" id="434972at2759"/>
<name>A0A813V2P0_9BILA</name>
<keyword evidence="1" id="KW-0812">Transmembrane</keyword>
<evidence type="ECO:0000313" key="2">
    <source>
        <dbReference type="EMBL" id="CAF0831822.1"/>
    </source>
</evidence>
<accession>A0A813V2P0</accession>
<proteinExistence type="predicted"/>
<dbReference type="Gene3D" id="1.10.357.140">
    <property type="entry name" value="UbiA prenyltransferase"/>
    <property type="match status" value="1"/>
</dbReference>
<dbReference type="Proteomes" id="UP000663877">
    <property type="component" value="Unassembled WGS sequence"/>
</dbReference>
<reference evidence="2" key="1">
    <citation type="submission" date="2021-02" db="EMBL/GenBank/DDBJ databases">
        <authorList>
            <person name="Nowell W R."/>
        </authorList>
    </citation>
    <scope>NUCLEOTIDE SEQUENCE</scope>
</reference>
<keyword evidence="1" id="KW-1133">Transmembrane helix</keyword>
<comment type="caution">
    <text evidence="2">The sequence shown here is derived from an EMBL/GenBank/DDBJ whole genome shotgun (WGS) entry which is preliminary data.</text>
</comment>
<dbReference type="EMBL" id="CAJNOM010000023">
    <property type="protein sequence ID" value="CAF0831822.1"/>
    <property type="molecule type" value="Genomic_DNA"/>
</dbReference>
<evidence type="ECO:0000256" key="1">
    <source>
        <dbReference type="SAM" id="Phobius"/>
    </source>
</evidence>
<protein>
    <submittedName>
        <fullName evidence="2">Uncharacterized protein</fullName>
    </submittedName>
</protein>
<feature type="transmembrane region" description="Helical" evidence="1">
    <location>
        <begin position="20"/>
        <end position="40"/>
    </location>
</feature>
<organism evidence="2 4">
    <name type="scientific">Adineta steineri</name>
    <dbReference type="NCBI Taxonomy" id="433720"/>
    <lineage>
        <taxon>Eukaryota</taxon>
        <taxon>Metazoa</taxon>
        <taxon>Spiralia</taxon>
        <taxon>Gnathifera</taxon>
        <taxon>Rotifera</taxon>
        <taxon>Eurotatoria</taxon>
        <taxon>Bdelloidea</taxon>
        <taxon>Adinetida</taxon>
        <taxon>Adinetidae</taxon>
        <taxon>Adineta</taxon>
    </lineage>
</organism>
<dbReference type="InterPro" id="IPR044878">
    <property type="entry name" value="UbiA_sf"/>
</dbReference>
<feature type="transmembrane region" description="Helical" evidence="1">
    <location>
        <begin position="77"/>
        <end position="96"/>
    </location>
</feature>
<keyword evidence="4" id="KW-1185">Reference proteome</keyword>
<gene>
    <name evidence="3" type="ORF">BJG266_LOCUS8952</name>
    <name evidence="2" type="ORF">QVE165_LOCUS5829</name>
</gene>
<evidence type="ECO:0000313" key="3">
    <source>
        <dbReference type="EMBL" id="CAF0872011.1"/>
    </source>
</evidence>
<evidence type="ECO:0000313" key="4">
    <source>
        <dbReference type="Proteomes" id="UP000663832"/>
    </source>
</evidence>
<sequence length="100" mass="11516">MLIICPPCAIKATQLLSGPISISNLLYSWLLSLIYIYIFYVQFNNSNDIAGVEGDRIDKPERPIPSNRVSIKRAWHLYYITVMIYIVYSYSIGHLFPCLI</sequence>